<organism evidence="2 3">
    <name type="scientific">Eiseniibacteriota bacterium</name>
    <dbReference type="NCBI Taxonomy" id="2212470"/>
    <lineage>
        <taxon>Bacteria</taxon>
        <taxon>Candidatus Eiseniibacteriota</taxon>
    </lineage>
</organism>
<dbReference type="AlphaFoldDB" id="A0A538TYJ7"/>
<feature type="compositionally biased region" description="Low complexity" evidence="1">
    <location>
        <begin position="1"/>
        <end position="11"/>
    </location>
</feature>
<proteinExistence type="predicted"/>
<comment type="caution">
    <text evidence="2">The sequence shown here is derived from an EMBL/GenBank/DDBJ whole genome shotgun (WGS) entry which is preliminary data.</text>
</comment>
<dbReference type="EMBL" id="VBOY01000003">
    <property type="protein sequence ID" value="TMQ68726.1"/>
    <property type="molecule type" value="Genomic_DNA"/>
</dbReference>
<evidence type="ECO:0000313" key="2">
    <source>
        <dbReference type="EMBL" id="TMQ68726.1"/>
    </source>
</evidence>
<evidence type="ECO:0000313" key="3">
    <source>
        <dbReference type="Proteomes" id="UP000316609"/>
    </source>
</evidence>
<gene>
    <name evidence="2" type="ORF">E6K78_00150</name>
</gene>
<feature type="region of interest" description="Disordered" evidence="1">
    <location>
        <begin position="1"/>
        <end position="32"/>
    </location>
</feature>
<reference evidence="2 3" key="1">
    <citation type="journal article" date="2019" name="Nat. Microbiol.">
        <title>Mediterranean grassland soil C-N compound turnover is dependent on rainfall and depth, and is mediated by genomically divergent microorganisms.</title>
        <authorList>
            <person name="Diamond S."/>
            <person name="Andeer P.F."/>
            <person name="Li Z."/>
            <person name="Crits-Christoph A."/>
            <person name="Burstein D."/>
            <person name="Anantharaman K."/>
            <person name="Lane K.R."/>
            <person name="Thomas B.C."/>
            <person name="Pan C."/>
            <person name="Northen T.R."/>
            <person name="Banfield J.F."/>
        </authorList>
    </citation>
    <scope>NUCLEOTIDE SEQUENCE [LARGE SCALE GENOMIC DNA]</scope>
    <source>
        <strain evidence="2">WS_8</strain>
    </source>
</reference>
<dbReference type="Proteomes" id="UP000316609">
    <property type="component" value="Unassembled WGS sequence"/>
</dbReference>
<accession>A0A538TYJ7</accession>
<protein>
    <submittedName>
        <fullName evidence="2">Uncharacterized protein</fullName>
    </submittedName>
</protein>
<sequence length="391" mass="43040">MNDATGTRTTRPGGGDGRAKRRVAGRAAPGALVPPAEPRVSAAFGPVDSAAWREFVGRWLEAQGCHVGEAARGDWEVALSPELQRRWRRQRVRLVFDPLRPTLPRGAWFTAPGSAAGRKILDAARDEPALACRTALPRVPGAPAEGLAAVCRVRGLTWGTPRLGPVRYERRMAFHAVVTLWGGLPVQESWVLLLDRDRSLVEWQRGRELPNVRSRDGLGPGQEPLQGDECARWAEAARGHLDALLTGREREWEGTVSRLREDELSRLSAFFAARVEEEEERSRRRGGNGDAPELEGGDATSLKVEWERRAAEVSQRWALRTDVRLWGLEEWSWPVAELEQGLKVGAVRVKLVSRVDVARGQPELPACPSCGSAAEMLVRVRGAVACEHCAP</sequence>
<name>A0A538TYJ7_UNCEI</name>
<evidence type="ECO:0000256" key="1">
    <source>
        <dbReference type="SAM" id="MobiDB-lite"/>
    </source>
</evidence>